<accession>A0A0C6FQL7</accession>
<protein>
    <submittedName>
        <fullName evidence="3">Uncharacterized protein</fullName>
    </submittedName>
</protein>
<dbReference type="Proteomes" id="UP000061432">
    <property type="component" value="Plasmid pMaq22A_1p"/>
</dbReference>
<evidence type="ECO:0000256" key="2">
    <source>
        <dbReference type="SAM" id="SignalP"/>
    </source>
</evidence>
<keyword evidence="2" id="KW-0732">Signal</keyword>
<sequence length="94" mass="9635">MKYILAALAASTIMTGGAWAHPRLTGEAVPSAGWSVLEGPTGAAPEVTGSLGRVWEGRDLQGRDLRSSTRGNAQFPERPAAAQNLGTTSGGPAF</sequence>
<feature type="signal peptide" evidence="2">
    <location>
        <begin position="1"/>
        <end position="20"/>
    </location>
</feature>
<reference evidence="4" key="2">
    <citation type="submission" date="2015-01" db="EMBL/GenBank/DDBJ databases">
        <title>Complete genome sequence of Methylobacterium aquaticum strain 22A.</title>
        <authorList>
            <person name="Tani A."/>
            <person name="Ogura Y."/>
            <person name="Hayashi T."/>
        </authorList>
    </citation>
    <scope>NUCLEOTIDE SEQUENCE [LARGE SCALE GENOMIC DNA]</scope>
    <source>
        <strain evidence="4">MA-22A</strain>
        <plasmid evidence="4">Plasmid pMaq22A_1p DNA</plasmid>
    </source>
</reference>
<evidence type="ECO:0000313" key="3">
    <source>
        <dbReference type="EMBL" id="BAQ49347.1"/>
    </source>
</evidence>
<dbReference type="EMBL" id="AP014705">
    <property type="protein sequence ID" value="BAQ49347.1"/>
    <property type="molecule type" value="Genomic_DNA"/>
</dbReference>
<evidence type="ECO:0000313" key="4">
    <source>
        <dbReference type="Proteomes" id="UP000061432"/>
    </source>
</evidence>
<keyword evidence="3" id="KW-0614">Plasmid</keyword>
<reference evidence="3 4" key="1">
    <citation type="journal article" date="2015" name="Genome Announc.">
        <title>Complete Genome Sequence of Methylobacterium aquaticum Strain 22A, Isolated from Racomitrium japonicum Moss.</title>
        <authorList>
            <person name="Tani A."/>
            <person name="Ogura Y."/>
            <person name="Hayashi T."/>
            <person name="Kimbara K."/>
        </authorList>
    </citation>
    <scope>NUCLEOTIDE SEQUENCE [LARGE SCALE GENOMIC DNA]</scope>
    <source>
        <strain evidence="3 4">MA-22A</strain>
        <plasmid evidence="4">Plasmid pMaq22A_1p DNA</plasmid>
    </source>
</reference>
<dbReference type="AlphaFoldDB" id="A0A0C6FQL7"/>
<dbReference type="PATRIC" id="fig|270351.10.peg.6416"/>
<geneLocation type="plasmid" evidence="4">
    <name>pMaq22A_1p DNA</name>
</geneLocation>
<feature type="chain" id="PRO_5002197318" evidence="2">
    <location>
        <begin position="21"/>
        <end position="94"/>
    </location>
</feature>
<proteinExistence type="predicted"/>
<dbReference type="KEGG" id="maqu:Maq22A_1p35590"/>
<feature type="compositionally biased region" description="Basic and acidic residues" evidence="1">
    <location>
        <begin position="58"/>
        <end position="67"/>
    </location>
</feature>
<organism evidence="3 4">
    <name type="scientific">Methylobacterium aquaticum</name>
    <dbReference type="NCBI Taxonomy" id="270351"/>
    <lineage>
        <taxon>Bacteria</taxon>
        <taxon>Pseudomonadati</taxon>
        <taxon>Pseudomonadota</taxon>
        <taxon>Alphaproteobacteria</taxon>
        <taxon>Hyphomicrobiales</taxon>
        <taxon>Methylobacteriaceae</taxon>
        <taxon>Methylobacterium</taxon>
    </lineage>
</organism>
<name>A0A0C6FQL7_9HYPH</name>
<dbReference type="RefSeq" id="WP_060850918.1">
    <property type="nucleotide sequence ID" value="NZ_AP014705.1"/>
</dbReference>
<feature type="region of interest" description="Disordered" evidence="1">
    <location>
        <begin position="58"/>
        <end position="94"/>
    </location>
</feature>
<gene>
    <name evidence="3" type="ORF">Maq22A_1p35590</name>
</gene>
<dbReference type="OrthoDB" id="7995199at2"/>
<evidence type="ECO:0000256" key="1">
    <source>
        <dbReference type="SAM" id="MobiDB-lite"/>
    </source>
</evidence>